<evidence type="ECO:0000313" key="2">
    <source>
        <dbReference type="EMBL" id="EGU46306.1"/>
    </source>
</evidence>
<keyword evidence="1" id="KW-0812">Transmembrane</keyword>
<keyword evidence="1" id="KW-0472">Membrane</keyword>
<accession>F9RYU6</accession>
<proteinExistence type="predicted"/>
<evidence type="ECO:0000256" key="1">
    <source>
        <dbReference type="SAM" id="Phobius"/>
    </source>
</evidence>
<feature type="transmembrane region" description="Helical" evidence="1">
    <location>
        <begin position="131"/>
        <end position="156"/>
    </location>
</feature>
<dbReference type="EMBL" id="AFWF01000040">
    <property type="protein sequence ID" value="EGU46306.1"/>
    <property type="molecule type" value="Genomic_DNA"/>
</dbReference>
<reference evidence="2 3" key="1">
    <citation type="journal article" date="2012" name="Int. J. Syst. Evol. Microbiol.">
        <title>Vibrio caribbeanicus sp. nov., isolated from the marine sponge Scleritoderma cyanea.</title>
        <authorList>
            <person name="Hoffmann M."/>
            <person name="Monday S.R."/>
            <person name="Allard M.W."/>
            <person name="Strain E.A."/>
            <person name="Whittaker P."/>
            <person name="Naum M."/>
            <person name="McCarthy P.J."/>
            <person name="Lopez J.V."/>
            <person name="Fischer M."/>
            <person name="Brown E.W."/>
        </authorList>
    </citation>
    <scope>NUCLEOTIDE SEQUENCE [LARGE SCALE GENOMIC DNA]</scope>
    <source>
        <strain evidence="2 3">ATCC 700023</strain>
    </source>
</reference>
<organism evidence="2 3">
    <name type="scientific">Vibrio ichthyoenteri ATCC 700023</name>
    <dbReference type="NCBI Taxonomy" id="870968"/>
    <lineage>
        <taxon>Bacteria</taxon>
        <taxon>Pseudomonadati</taxon>
        <taxon>Pseudomonadota</taxon>
        <taxon>Gammaproteobacteria</taxon>
        <taxon>Vibrionales</taxon>
        <taxon>Vibrionaceae</taxon>
        <taxon>Vibrio</taxon>
    </lineage>
</organism>
<evidence type="ECO:0000313" key="3">
    <source>
        <dbReference type="Proteomes" id="UP000004605"/>
    </source>
</evidence>
<feature type="transmembrane region" description="Helical" evidence="1">
    <location>
        <begin position="58"/>
        <end position="84"/>
    </location>
</feature>
<comment type="caution">
    <text evidence="2">The sequence shown here is derived from an EMBL/GenBank/DDBJ whole genome shotgun (WGS) entry which is preliminary data.</text>
</comment>
<sequence>MYKLLCGLTALASGLLMFTGYVIVFSADWYVSYSTDILISLFGLLPSSVETWLANAAFFDIQFVFSLIQALVLSAIFAMLFGLFLALFKGLVAYVHFAILGVFSGFIYLVAPALLAFINSGALSGSAFNPLFTHSLITVLVWYLPLVVTIFVTANIKRRQYAQVERSWFH</sequence>
<keyword evidence="3" id="KW-1185">Reference proteome</keyword>
<dbReference type="OrthoDB" id="5906677at2"/>
<keyword evidence="1" id="KW-1133">Transmembrane helix</keyword>
<dbReference type="AlphaFoldDB" id="F9RYU6"/>
<dbReference type="Proteomes" id="UP000004605">
    <property type="component" value="Unassembled WGS sequence"/>
</dbReference>
<dbReference type="RefSeq" id="WP_006711022.1">
    <property type="nucleotide sequence ID" value="NZ_AFWF01000040.1"/>
</dbReference>
<name>F9RYU6_9VIBR</name>
<feature type="transmembrane region" description="Helical" evidence="1">
    <location>
        <begin position="91"/>
        <end position="111"/>
    </location>
</feature>
<protein>
    <submittedName>
        <fullName evidence="2">Uncharacterized protein</fullName>
    </submittedName>
</protein>
<gene>
    <name evidence="2" type="ORF">VII00023_11986</name>
</gene>